<comment type="caution">
    <text evidence="2">The sequence shown here is derived from an EMBL/GenBank/DDBJ whole genome shotgun (WGS) entry which is preliminary data.</text>
</comment>
<dbReference type="Proteomes" id="UP000445582">
    <property type="component" value="Unassembled WGS sequence"/>
</dbReference>
<sequence>MELDPCHLDRMLAEGEAQLDALRLGLGSDGNAEIRARIEALEARIDEQQQVLRHTLTMLIEWIEGQAAG</sequence>
<organism evidence="2 3">
    <name type="scientific">Qipengyuania oceanensis</name>
    <dbReference type="NCBI Taxonomy" id="1463597"/>
    <lineage>
        <taxon>Bacteria</taxon>
        <taxon>Pseudomonadati</taxon>
        <taxon>Pseudomonadota</taxon>
        <taxon>Alphaproteobacteria</taxon>
        <taxon>Sphingomonadales</taxon>
        <taxon>Erythrobacteraceae</taxon>
        <taxon>Qipengyuania</taxon>
    </lineage>
</organism>
<dbReference type="EMBL" id="WTYN01000001">
    <property type="protein sequence ID" value="MXO61815.1"/>
    <property type="molecule type" value="Genomic_DNA"/>
</dbReference>
<evidence type="ECO:0000313" key="3">
    <source>
        <dbReference type="Proteomes" id="UP000445582"/>
    </source>
</evidence>
<accession>A0A844YE40</accession>
<protein>
    <submittedName>
        <fullName evidence="2">Uncharacterized protein</fullName>
    </submittedName>
</protein>
<gene>
    <name evidence="2" type="ORF">GRI48_02205</name>
</gene>
<dbReference type="RefSeq" id="WP_160670782.1">
    <property type="nucleotide sequence ID" value="NZ_WTYN01000001.1"/>
</dbReference>
<evidence type="ECO:0000256" key="1">
    <source>
        <dbReference type="SAM" id="Coils"/>
    </source>
</evidence>
<dbReference type="OrthoDB" id="7828921at2"/>
<proteinExistence type="predicted"/>
<dbReference type="AlphaFoldDB" id="A0A844YE40"/>
<evidence type="ECO:0000313" key="2">
    <source>
        <dbReference type="EMBL" id="MXO61815.1"/>
    </source>
</evidence>
<keyword evidence="1" id="KW-0175">Coiled coil</keyword>
<keyword evidence="3" id="KW-1185">Reference proteome</keyword>
<reference evidence="2 3" key="1">
    <citation type="submission" date="2019-12" db="EMBL/GenBank/DDBJ databases">
        <title>Genomic-based taxomic classification of the family Erythrobacteraceae.</title>
        <authorList>
            <person name="Xu L."/>
        </authorList>
    </citation>
    <scope>NUCLEOTIDE SEQUENCE [LARGE SCALE GENOMIC DNA]</scope>
    <source>
        <strain evidence="2 3">MCCC 1A09965</strain>
    </source>
</reference>
<name>A0A844YE40_9SPHN</name>
<feature type="coiled-coil region" evidence="1">
    <location>
        <begin position="31"/>
        <end position="58"/>
    </location>
</feature>